<protein>
    <submittedName>
        <fullName evidence="1">GxxExxY protein</fullName>
    </submittedName>
</protein>
<proteinExistence type="predicted"/>
<accession>A0A831UBF0</accession>
<name>A0A831UBF0_GEOME</name>
<dbReference type="AlphaFoldDB" id="A0A831UBF0"/>
<dbReference type="NCBIfam" id="TIGR04256">
    <property type="entry name" value="GxxExxY"/>
    <property type="match status" value="1"/>
</dbReference>
<sequence>MSSITRSNGATEKNLLDADLTNLIIGRAIEVHNHLGPGLLESVYETCLVHELTTAGLSVERQKLLPVRYKSLSLQDGLRIDVLVEGRVIVELKCVEKLMPVHDAQLYTYLKLSGVKTGLLINFFTKVLRDGIKRIVC</sequence>
<dbReference type="InterPro" id="IPR026350">
    <property type="entry name" value="GxxExxY"/>
</dbReference>
<evidence type="ECO:0000313" key="1">
    <source>
        <dbReference type="EMBL" id="HEN41437.1"/>
    </source>
</evidence>
<comment type="caution">
    <text evidence="1">The sequence shown here is derived from an EMBL/GenBank/DDBJ whole genome shotgun (WGS) entry which is preliminary data.</text>
</comment>
<reference evidence="1" key="1">
    <citation type="journal article" date="2020" name="mSystems">
        <title>Genome- and Community-Level Interaction Insights into Carbon Utilization and Element Cycling Functions of Hydrothermarchaeota in Hydrothermal Sediment.</title>
        <authorList>
            <person name="Zhou Z."/>
            <person name="Liu Y."/>
            <person name="Xu W."/>
            <person name="Pan J."/>
            <person name="Luo Z.H."/>
            <person name="Li M."/>
        </authorList>
    </citation>
    <scope>NUCLEOTIDE SEQUENCE [LARGE SCALE GENOMIC DNA]</scope>
    <source>
        <strain evidence="1">SpSt-349</strain>
    </source>
</reference>
<dbReference type="EMBL" id="DSOV01000010">
    <property type="protein sequence ID" value="HEN41437.1"/>
    <property type="molecule type" value="Genomic_DNA"/>
</dbReference>
<organism evidence="1">
    <name type="scientific">Geobacter metallireducens</name>
    <dbReference type="NCBI Taxonomy" id="28232"/>
    <lineage>
        <taxon>Bacteria</taxon>
        <taxon>Pseudomonadati</taxon>
        <taxon>Thermodesulfobacteriota</taxon>
        <taxon>Desulfuromonadia</taxon>
        <taxon>Geobacterales</taxon>
        <taxon>Geobacteraceae</taxon>
        <taxon>Geobacter</taxon>
    </lineage>
</organism>
<gene>
    <name evidence="1" type="ORF">ENQ87_03535</name>
</gene>
<dbReference type="Pfam" id="PF13366">
    <property type="entry name" value="PDDEXK_3"/>
    <property type="match status" value="1"/>
</dbReference>